<evidence type="ECO:0000256" key="4">
    <source>
        <dbReference type="ARBA" id="ARBA00022679"/>
    </source>
</evidence>
<keyword evidence="6" id="KW-0238">DNA-binding</keyword>
<gene>
    <name evidence="12" type="ORF">DMC30DRAFT_413094</name>
</gene>
<dbReference type="SUPFAM" id="SSF53335">
    <property type="entry name" value="S-adenosyl-L-methionine-dependent methyltransferases"/>
    <property type="match status" value="1"/>
</dbReference>
<reference evidence="12 13" key="1">
    <citation type="submission" date="2019-03" db="EMBL/GenBank/DDBJ databases">
        <title>Rhodosporidium diobovatum UCD-FST 08-225 genome sequencing, assembly, and annotation.</title>
        <authorList>
            <person name="Fakankun I.U."/>
            <person name="Fristensky B."/>
            <person name="Levin D.B."/>
        </authorList>
    </citation>
    <scope>NUCLEOTIDE SEQUENCE [LARGE SCALE GENOMIC DNA]</scope>
    <source>
        <strain evidence="12 13">UCD-FST 08-225</strain>
    </source>
</reference>
<comment type="caution">
    <text evidence="12">The sequence shown here is derived from an EMBL/GenBank/DDBJ whole genome shotgun (WGS) entry which is preliminary data.</text>
</comment>
<dbReference type="PROSITE" id="PS51038">
    <property type="entry name" value="BAH"/>
    <property type="match status" value="1"/>
</dbReference>
<dbReference type="GO" id="GO:0003682">
    <property type="term" value="F:chromatin binding"/>
    <property type="evidence" value="ECO:0007669"/>
    <property type="project" value="InterPro"/>
</dbReference>
<evidence type="ECO:0000313" key="13">
    <source>
        <dbReference type="Proteomes" id="UP000311382"/>
    </source>
</evidence>
<feature type="compositionally biased region" description="Low complexity" evidence="10">
    <location>
        <begin position="271"/>
        <end position="280"/>
    </location>
</feature>
<feature type="compositionally biased region" description="Basic and acidic residues" evidence="10">
    <location>
        <begin position="338"/>
        <end position="347"/>
    </location>
</feature>
<evidence type="ECO:0000256" key="1">
    <source>
        <dbReference type="ARBA" id="ARBA00004123"/>
    </source>
</evidence>
<comment type="subcellular location">
    <subcellularLocation>
        <location evidence="1">Nucleus</location>
    </subcellularLocation>
</comment>
<feature type="region of interest" description="Disordered" evidence="10">
    <location>
        <begin position="1394"/>
        <end position="1438"/>
    </location>
</feature>
<evidence type="ECO:0000256" key="10">
    <source>
        <dbReference type="SAM" id="MobiDB-lite"/>
    </source>
</evidence>
<feature type="compositionally biased region" description="Basic and acidic residues" evidence="10">
    <location>
        <begin position="1785"/>
        <end position="1795"/>
    </location>
</feature>
<feature type="compositionally biased region" description="Low complexity" evidence="10">
    <location>
        <begin position="548"/>
        <end position="557"/>
    </location>
</feature>
<evidence type="ECO:0000256" key="9">
    <source>
        <dbReference type="SAM" id="Coils"/>
    </source>
</evidence>
<evidence type="ECO:0000256" key="2">
    <source>
        <dbReference type="ARBA" id="ARBA00011975"/>
    </source>
</evidence>
<accession>A0A5C5G996</accession>
<dbReference type="GO" id="GO:0044027">
    <property type="term" value="P:negative regulation of gene expression via chromosomal CpG island methylation"/>
    <property type="evidence" value="ECO:0007669"/>
    <property type="project" value="TreeGrafter"/>
</dbReference>
<dbReference type="Gene3D" id="3.40.50.150">
    <property type="entry name" value="Vaccinia Virus protein VP39"/>
    <property type="match status" value="1"/>
</dbReference>
<keyword evidence="9" id="KW-0175">Coiled coil</keyword>
<name>A0A5C5G996_9BASI</name>
<evidence type="ECO:0000256" key="6">
    <source>
        <dbReference type="ARBA" id="ARBA00023125"/>
    </source>
</evidence>
<dbReference type="EMBL" id="SOZI01000002">
    <property type="protein sequence ID" value="TNY24481.1"/>
    <property type="molecule type" value="Genomic_DNA"/>
</dbReference>
<dbReference type="InterPro" id="IPR043151">
    <property type="entry name" value="BAH_sf"/>
</dbReference>
<dbReference type="GO" id="GO:0003677">
    <property type="term" value="F:DNA binding"/>
    <property type="evidence" value="ECO:0007669"/>
    <property type="project" value="UniProtKB-KW"/>
</dbReference>
<feature type="compositionally biased region" description="Basic and acidic residues" evidence="10">
    <location>
        <begin position="1414"/>
        <end position="1432"/>
    </location>
</feature>
<evidence type="ECO:0000256" key="8">
    <source>
        <dbReference type="PROSITE-ProRule" id="PRU01016"/>
    </source>
</evidence>
<dbReference type="PANTHER" id="PTHR10629">
    <property type="entry name" value="CYTOSINE-SPECIFIC METHYLTRANSFERASE"/>
    <property type="match status" value="1"/>
</dbReference>
<dbReference type="OrthoDB" id="5376140at2759"/>
<feature type="region of interest" description="Disordered" evidence="10">
    <location>
        <begin position="149"/>
        <end position="363"/>
    </location>
</feature>
<keyword evidence="5 8" id="KW-0949">S-adenosyl-L-methionine</keyword>
<dbReference type="GO" id="GO:0003886">
    <property type="term" value="F:DNA (cytosine-5-)-methyltransferase activity"/>
    <property type="evidence" value="ECO:0007669"/>
    <property type="project" value="UniProtKB-EC"/>
</dbReference>
<evidence type="ECO:0000313" key="12">
    <source>
        <dbReference type="EMBL" id="TNY24481.1"/>
    </source>
</evidence>
<feature type="compositionally biased region" description="Acidic residues" evidence="10">
    <location>
        <begin position="156"/>
        <end position="177"/>
    </location>
</feature>
<sequence>MGSARQIAYQRWILQQFHEAASRDASPDDALQYREAGLRRLYEIGDELQDRQPSQRTPIRVGRNLKSGFVDNLIRTLRDPGDGDVDFISTLWRSPVKVADQWMWDSSACYFPPGEEEPVPNVLDLDPAHGPVDRPSAFEPQHRREYITATAREDVIDSDADTDDLSDGSDSSEDDVVIVEPKRSATDARAPAQAPSSPPAAAEASLSPPVAVGPSSPPVATAEASSPPIDGDDYGGGFDHGEPRPDDADDADDAHDEPMSPTPGVCDDDAGASGKAASIGAGSGHEERDLGLGTSAQGAARSMSEKTYASAVGAGGEDMADEEQRGGAPERLTRTKRRAGDHPDSTSRRSKKARTGHDEASHRPKLCGLQTKKRFVEDDLRLSNSGRGRQKRPKRVIRTFTLPRTHFDRRSAVVKEPNPYDEERLAELFPDRRVLKNPDKSEGSIRREYALDQYYVHKSGDPTHLVPLYRLLDDKTVPSLVVVGLATPLVHSDDPDADPRDRRAPDADVEACEVHLVARWDLRSRPLKFAVEGGPTLASNLADYRLLRPASRSPQPQRRLRRVQPRKGRRLGSPNPFSLPSQSYEPYVATLKRLFNLYVLARTHSLRGNYVEPSSDVDLEGHAEVVKVADEVRRLVELKACTRDSAWQSGIPVAWRSPAKELKLRNHVEEVLLFLSLPDIPFVAPNIYKLVSPYFPLHTFRTENVEQVEREMKDEQRACAQLYAKLRRVVEEHAAFQDDPAESHGRWREKISPEVVNDRALKLEVKTWATATVNGVMYTKGDVVVLEAARFVESAAEDQSDVTSDSASDEDEDAVDAGRRKEGRMQLDKDERPGKGGKDHDSDLWFARVEYFWRERDGDELQVHLRWFTVSRNVPTLGPYGNPRELFALDRCDSTEAVKISGRVEQPRDFCWVKPGEANPRTGFYCGFTYNVDDGSIKDVLTLELETWPRCDALDIVRCSSCETQTAYIDATKPAADESSTRTSKAVRACGDDDALFVLDGITYHRNDTVFVEFRDDDMVTKPRNYALPTGAEASPSAQTPWRLARIVGLHETGEDDPVDDLEDDVVDKIVVEWLVREQELPQAATNVYLSSHEVLVTDETEAVAAVNVCGRFHLTFLDQDDVDLAKTLEELEQSTDNFWTRFRAVSAVIGNPLLTEHGVVTGKAERLPLSPHDLRVCQLCEATRDERATRRKQMRKSRGLNELRLPGGALYSGGGLLDLGLEQGNPLLHTSIAIEKHHVAAECFYANHDGGNIIKQTVSDVNEEVYFGRPSEALQPGELAFLSGGSPCQGFSRLNRFKTLDDLRCAEPFVYLTSLAIFRPLHALYENVAAFETHSIPHPIPGSHDQSFFRLFVAVATSLRYQLRWSVVNAAGYGVPQFRSRIIVQLAASGMRLPDAPSPSHAVKKARARRDHRLLDERDDGAENKGKRSEDSVQDGAPHMPVSIYEAIDDLPAFDFAELFDIQGGYTARPFGVDDNLEDSVPYATAPRTTFQRAVRTVPVIGGSSGGVTHQICKSLSHLVAERVRNIPTGGNHEALVGKPFYPVPPPNVASKSTKLARWWRRCSPGMILAPLRTTLSYDGSSQGERLHYSQRRPLSMRELLRVMGVPDHYELNLPAALGDTDFDEYLRIIGNGVPVPLAAAFGRALHDALEDVVEAHLRGEASGKGKAEAKARKGEVWRIKWAECGGETLRARSGRGAGTLVVEEDDTRPSASAASSSGASSNASVVPQLVWGSDAERAARDDTGRTSLETASAGVAALGARVKAEIELSDSSDEEDFRVEVVRKERSSSEQKRGPCQVLELLDSDSDSD</sequence>
<feature type="coiled-coil region" evidence="9">
    <location>
        <begin position="705"/>
        <end position="732"/>
    </location>
</feature>
<dbReference type="Gene3D" id="2.30.30.490">
    <property type="match status" value="2"/>
</dbReference>
<keyword evidence="3 8" id="KW-0489">Methyltransferase</keyword>
<dbReference type="InterPro" id="IPR050390">
    <property type="entry name" value="C5-Methyltransferase"/>
</dbReference>
<dbReference type="Pfam" id="PF00145">
    <property type="entry name" value="DNA_methylase"/>
    <property type="match status" value="1"/>
</dbReference>
<dbReference type="EC" id="2.1.1.37" evidence="2"/>
<feature type="compositionally biased region" description="Basic and acidic residues" evidence="10">
    <location>
        <begin position="816"/>
        <end position="839"/>
    </location>
</feature>
<feature type="region of interest" description="Disordered" evidence="10">
    <location>
        <begin position="796"/>
        <end position="839"/>
    </location>
</feature>
<feature type="region of interest" description="Disordered" evidence="10">
    <location>
        <begin position="548"/>
        <end position="576"/>
    </location>
</feature>
<dbReference type="STRING" id="5288.A0A5C5G996"/>
<dbReference type="GO" id="GO:0005634">
    <property type="term" value="C:nucleus"/>
    <property type="evidence" value="ECO:0007669"/>
    <property type="project" value="UniProtKB-SubCell"/>
</dbReference>
<dbReference type="Gene3D" id="3.90.120.10">
    <property type="entry name" value="DNA Methylase, subunit A, domain 2"/>
    <property type="match status" value="2"/>
</dbReference>
<feature type="region of interest" description="Disordered" evidence="10">
    <location>
        <begin position="1785"/>
        <end position="1811"/>
    </location>
</feature>
<feature type="active site" evidence="8">
    <location>
        <position position="1289"/>
    </location>
</feature>
<proteinExistence type="inferred from homology"/>
<feature type="region of interest" description="Disordered" evidence="10">
    <location>
        <begin position="1695"/>
        <end position="1727"/>
    </location>
</feature>
<dbReference type="PANTHER" id="PTHR10629:SF52">
    <property type="entry name" value="DNA (CYTOSINE-5)-METHYLTRANSFERASE 1"/>
    <property type="match status" value="1"/>
</dbReference>
<feature type="domain" description="BAH" evidence="11">
    <location>
        <begin position="825"/>
        <end position="941"/>
    </location>
</feature>
<evidence type="ECO:0000256" key="5">
    <source>
        <dbReference type="ARBA" id="ARBA00022691"/>
    </source>
</evidence>
<protein>
    <recommendedName>
        <fullName evidence="2">DNA (cytosine-5-)-methyltransferase</fullName>
        <ecNumber evidence="2">2.1.1.37</ecNumber>
    </recommendedName>
</protein>
<dbReference type="InterPro" id="IPR001025">
    <property type="entry name" value="BAH_dom"/>
</dbReference>
<evidence type="ECO:0000256" key="3">
    <source>
        <dbReference type="ARBA" id="ARBA00022603"/>
    </source>
</evidence>
<dbReference type="InterPro" id="IPR029063">
    <property type="entry name" value="SAM-dependent_MTases_sf"/>
</dbReference>
<keyword evidence="4 8" id="KW-0808">Transferase</keyword>
<dbReference type="Proteomes" id="UP000311382">
    <property type="component" value="Unassembled WGS sequence"/>
</dbReference>
<feature type="compositionally biased region" description="Basic residues" evidence="10">
    <location>
        <begin position="1403"/>
        <end position="1413"/>
    </location>
</feature>
<organism evidence="12 13">
    <name type="scientific">Rhodotorula diobovata</name>
    <dbReference type="NCBI Taxonomy" id="5288"/>
    <lineage>
        <taxon>Eukaryota</taxon>
        <taxon>Fungi</taxon>
        <taxon>Dikarya</taxon>
        <taxon>Basidiomycota</taxon>
        <taxon>Pucciniomycotina</taxon>
        <taxon>Microbotryomycetes</taxon>
        <taxon>Sporidiobolales</taxon>
        <taxon>Sporidiobolaceae</taxon>
        <taxon>Rhodotorula</taxon>
    </lineage>
</organism>
<feature type="compositionally biased region" description="Low complexity" evidence="10">
    <location>
        <begin position="1712"/>
        <end position="1726"/>
    </location>
</feature>
<feature type="compositionally biased region" description="Low complexity" evidence="10">
    <location>
        <begin position="188"/>
        <end position="222"/>
    </location>
</feature>
<evidence type="ECO:0000256" key="7">
    <source>
        <dbReference type="ARBA" id="ARBA00023242"/>
    </source>
</evidence>
<evidence type="ECO:0000259" key="11">
    <source>
        <dbReference type="PROSITE" id="PS51038"/>
    </source>
</evidence>
<dbReference type="InterPro" id="IPR001525">
    <property type="entry name" value="C5_MeTfrase"/>
</dbReference>
<comment type="similarity">
    <text evidence="8">Belongs to the class I-like SAM-binding methyltransferase superfamily. C5-methyltransferase family.</text>
</comment>
<dbReference type="PROSITE" id="PS51679">
    <property type="entry name" value="SAM_MT_C5"/>
    <property type="match status" value="1"/>
</dbReference>
<feature type="compositionally biased region" description="Basic residues" evidence="10">
    <location>
        <begin position="558"/>
        <end position="570"/>
    </location>
</feature>
<keyword evidence="7" id="KW-0539">Nucleus</keyword>
<keyword evidence="13" id="KW-1185">Reference proteome</keyword>
<dbReference type="GO" id="GO:0032259">
    <property type="term" value="P:methylation"/>
    <property type="evidence" value="ECO:0007669"/>
    <property type="project" value="UniProtKB-KW"/>
</dbReference>